<dbReference type="AlphaFoldDB" id="A0AAW2V2M8"/>
<protein>
    <recommendedName>
        <fullName evidence="3">Retrotransposon gag domain-containing protein</fullName>
    </recommendedName>
</protein>
<reference evidence="2" key="2">
    <citation type="journal article" date="2024" name="Plant">
        <title>Genomic evolution and insights into agronomic trait innovations of Sesamum species.</title>
        <authorList>
            <person name="Miao H."/>
            <person name="Wang L."/>
            <person name="Qu L."/>
            <person name="Liu H."/>
            <person name="Sun Y."/>
            <person name="Le M."/>
            <person name="Wang Q."/>
            <person name="Wei S."/>
            <person name="Zheng Y."/>
            <person name="Lin W."/>
            <person name="Duan Y."/>
            <person name="Cao H."/>
            <person name="Xiong S."/>
            <person name="Wang X."/>
            <person name="Wei L."/>
            <person name="Li C."/>
            <person name="Ma Q."/>
            <person name="Ju M."/>
            <person name="Zhao R."/>
            <person name="Li G."/>
            <person name="Mu C."/>
            <person name="Tian Q."/>
            <person name="Mei H."/>
            <person name="Zhang T."/>
            <person name="Gao T."/>
            <person name="Zhang H."/>
        </authorList>
    </citation>
    <scope>NUCLEOTIDE SEQUENCE</scope>
    <source>
        <strain evidence="2">G02</strain>
    </source>
</reference>
<gene>
    <name evidence="2" type="ORF">Sradi_0895400</name>
</gene>
<accession>A0AAW2V2M8</accession>
<evidence type="ECO:0008006" key="3">
    <source>
        <dbReference type="Google" id="ProtNLM"/>
    </source>
</evidence>
<evidence type="ECO:0000256" key="1">
    <source>
        <dbReference type="SAM" id="MobiDB-lite"/>
    </source>
</evidence>
<dbReference type="EMBL" id="JACGWJ010000004">
    <property type="protein sequence ID" value="KAL0423606.1"/>
    <property type="molecule type" value="Genomic_DNA"/>
</dbReference>
<feature type="region of interest" description="Disordered" evidence="1">
    <location>
        <begin position="87"/>
        <end position="144"/>
    </location>
</feature>
<comment type="caution">
    <text evidence="2">The sequence shown here is derived from an EMBL/GenBank/DDBJ whole genome shotgun (WGS) entry which is preliminary data.</text>
</comment>
<evidence type="ECO:0000313" key="2">
    <source>
        <dbReference type="EMBL" id="KAL0423606.1"/>
    </source>
</evidence>
<name>A0AAW2V2M8_SESRA</name>
<reference evidence="2" key="1">
    <citation type="submission" date="2020-06" db="EMBL/GenBank/DDBJ databases">
        <authorList>
            <person name="Li T."/>
            <person name="Hu X."/>
            <person name="Zhang T."/>
            <person name="Song X."/>
            <person name="Zhang H."/>
            <person name="Dai N."/>
            <person name="Sheng W."/>
            <person name="Hou X."/>
            <person name="Wei L."/>
        </authorList>
    </citation>
    <scope>NUCLEOTIDE SEQUENCE</scope>
    <source>
        <strain evidence="2">G02</strain>
        <tissue evidence="2">Leaf</tissue>
    </source>
</reference>
<sequence>MERDKVHLVNSRHLVGAPHPKSKPLSMERSLYLVNNLHPLPMGEHPPAAPLQELIIQLMQEALLALIRDASTWAAAQAVAQFAAIQSTNPPHSSPLRSRELSSAPEEEEQRQEEVRAESLDQRFHKSKLSPNQDNPRPLPSRGAEDPYLPLVVAPPPQDIFAPAILVEALPTCVKVSNLLEYDGTGDPQEHLDKFYAKIDRCDLSDSAYYKVFRTVLSKRALAWFNQLPAGTISSLE</sequence>
<organism evidence="2">
    <name type="scientific">Sesamum radiatum</name>
    <name type="common">Black benniseed</name>
    <dbReference type="NCBI Taxonomy" id="300843"/>
    <lineage>
        <taxon>Eukaryota</taxon>
        <taxon>Viridiplantae</taxon>
        <taxon>Streptophyta</taxon>
        <taxon>Embryophyta</taxon>
        <taxon>Tracheophyta</taxon>
        <taxon>Spermatophyta</taxon>
        <taxon>Magnoliopsida</taxon>
        <taxon>eudicotyledons</taxon>
        <taxon>Gunneridae</taxon>
        <taxon>Pentapetalae</taxon>
        <taxon>asterids</taxon>
        <taxon>lamiids</taxon>
        <taxon>Lamiales</taxon>
        <taxon>Pedaliaceae</taxon>
        <taxon>Sesamum</taxon>
    </lineage>
</organism>
<feature type="compositionally biased region" description="Basic and acidic residues" evidence="1">
    <location>
        <begin position="112"/>
        <end position="124"/>
    </location>
</feature>
<proteinExistence type="predicted"/>